<evidence type="ECO:0000313" key="1">
    <source>
        <dbReference type="EMBL" id="KAK7107863.1"/>
    </source>
</evidence>
<dbReference type="Proteomes" id="UP001374579">
    <property type="component" value="Unassembled WGS sequence"/>
</dbReference>
<dbReference type="InterPro" id="IPR050784">
    <property type="entry name" value="IAP"/>
</dbReference>
<dbReference type="PANTHER" id="PTHR10044:SF139">
    <property type="entry name" value="DEATH-ASSOCIATED INHIBITOR OF APOPTOSIS 2"/>
    <property type="match status" value="1"/>
</dbReference>
<evidence type="ECO:0000313" key="2">
    <source>
        <dbReference type="Proteomes" id="UP001374579"/>
    </source>
</evidence>
<sequence length="174" mass="19713">MSDARSDGYHKSHVAEDIKELPAEIYSPEVLLDPNSGPQTVLPHLYRARDASREQGNRPVELREKRDLELLSIQERMDTFNNVTNAWAGPPSTKMALAGFYRVFGTTTRCAYCTLHIRNWTLTDDPWARHKSFSPFCKRLLQVGDAGIHPSPQGKRRLRHSCSSLADLKCHRGA</sequence>
<organism evidence="1 2">
    <name type="scientific">Littorina saxatilis</name>
    <dbReference type="NCBI Taxonomy" id="31220"/>
    <lineage>
        <taxon>Eukaryota</taxon>
        <taxon>Metazoa</taxon>
        <taxon>Spiralia</taxon>
        <taxon>Lophotrochozoa</taxon>
        <taxon>Mollusca</taxon>
        <taxon>Gastropoda</taxon>
        <taxon>Caenogastropoda</taxon>
        <taxon>Littorinimorpha</taxon>
        <taxon>Littorinoidea</taxon>
        <taxon>Littorinidae</taxon>
        <taxon>Littorina</taxon>
    </lineage>
</organism>
<proteinExistence type="predicted"/>
<dbReference type="SUPFAM" id="SSF57924">
    <property type="entry name" value="Inhibitor of apoptosis (IAP) repeat"/>
    <property type="match status" value="1"/>
</dbReference>
<dbReference type="GO" id="GO:0005737">
    <property type="term" value="C:cytoplasm"/>
    <property type="evidence" value="ECO:0007669"/>
    <property type="project" value="TreeGrafter"/>
</dbReference>
<dbReference type="Gene3D" id="1.10.1170.10">
    <property type="entry name" value="Inhibitor Of Apoptosis Protein (2mihbC-IAP-1), Chain A"/>
    <property type="match status" value="1"/>
</dbReference>
<dbReference type="Pfam" id="PF00653">
    <property type="entry name" value="BIR"/>
    <property type="match status" value="1"/>
</dbReference>
<dbReference type="PROSITE" id="PS50143">
    <property type="entry name" value="BIR_REPEAT_2"/>
    <property type="match status" value="1"/>
</dbReference>
<protein>
    <submittedName>
        <fullName evidence="1">Uncharacterized protein</fullName>
    </submittedName>
</protein>
<dbReference type="AlphaFoldDB" id="A0AAN9BMB0"/>
<dbReference type="SMART" id="SM00238">
    <property type="entry name" value="BIR"/>
    <property type="match status" value="1"/>
</dbReference>
<dbReference type="EMBL" id="JBAMIC010000004">
    <property type="protein sequence ID" value="KAK7107863.1"/>
    <property type="molecule type" value="Genomic_DNA"/>
</dbReference>
<keyword evidence="2" id="KW-1185">Reference proteome</keyword>
<dbReference type="PANTHER" id="PTHR10044">
    <property type="entry name" value="INHIBITOR OF APOPTOSIS"/>
    <property type="match status" value="1"/>
</dbReference>
<dbReference type="GO" id="GO:0005634">
    <property type="term" value="C:nucleus"/>
    <property type="evidence" value="ECO:0007669"/>
    <property type="project" value="TreeGrafter"/>
</dbReference>
<gene>
    <name evidence="1" type="ORF">V1264_015705</name>
</gene>
<reference evidence="1 2" key="1">
    <citation type="submission" date="2024-02" db="EMBL/GenBank/DDBJ databases">
        <title>Chromosome-scale genome assembly of the rough periwinkle Littorina saxatilis.</title>
        <authorList>
            <person name="De Jode A."/>
            <person name="Faria R."/>
            <person name="Formenti G."/>
            <person name="Sims Y."/>
            <person name="Smith T.P."/>
            <person name="Tracey A."/>
            <person name="Wood J.M.D."/>
            <person name="Zagrodzka Z.B."/>
            <person name="Johannesson K."/>
            <person name="Butlin R.K."/>
            <person name="Leder E.H."/>
        </authorList>
    </citation>
    <scope>NUCLEOTIDE SEQUENCE [LARGE SCALE GENOMIC DNA]</scope>
    <source>
        <strain evidence="1">Snail1</strain>
        <tissue evidence="1">Muscle</tissue>
    </source>
</reference>
<comment type="caution">
    <text evidence="1">The sequence shown here is derived from an EMBL/GenBank/DDBJ whole genome shotgun (WGS) entry which is preliminary data.</text>
</comment>
<dbReference type="InterPro" id="IPR001370">
    <property type="entry name" value="BIR_rpt"/>
</dbReference>
<name>A0AAN9BMB0_9CAEN</name>
<accession>A0AAN9BMB0</accession>